<dbReference type="RefSeq" id="WP_378996914.1">
    <property type="nucleotide sequence ID" value="NZ_JBHSMT010000013.1"/>
</dbReference>
<protein>
    <submittedName>
        <fullName evidence="1">Uncharacterized protein</fullName>
    </submittedName>
</protein>
<evidence type="ECO:0000313" key="1">
    <source>
        <dbReference type="EMBL" id="MFC5473935.1"/>
    </source>
</evidence>
<reference evidence="2" key="1">
    <citation type="journal article" date="2019" name="Int. J. Syst. Evol. Microbiol.">
        <title>The Global Catalogue of Microorganisms (GCM) 10K type strain sequencing project: providing services to taxonomists for standard genome sequencing and annotation.</title>
        <authorList>
            <consortium name="The Broad Institute Genomics Platform"/>
            <consortium name="The Broad Institute Genome Sequencing Center for Infectious Disease"/>
            <person name="Wu L."/>
            <person name="Ma J."/>
        </authorList>
    </citation>
    <scope>NUCLEOTIDE SEQUENCE [LARGE SCALE GENOMIC DNA]</scope>
    <source>
        <strain evidence="2">JCM 17066</strain>
    </source>
</reference>
<sequence>MSNVPLIGKYISADKNFTLKISSANPSNGVITGVYSANYSPIGGLVVEGDVGTYGWVFNKAQGKDGVAPFNLSFGGAQRPDKRPYNIVDNWNGAYLANNTILAEGSRSFVNSEGLVEVGSLGTMLFSLVL</sequence>
<name>A0ABW0M8I5_9BURK</name>
<accession>A0ABW0M8I5</accession>
<organism evidence="1 2">
    <name type="scientific">Paraherbaspirillum soli</name>
    <dbReference type="NCBI Taxonomy" id="631222"/>
    <lineage>
        <taxon>Bacteria</taxon>
        <taxon>Pseudomonadati</taxon>
        <taxon>Pseudomonadota</taxon>
        <taxon>Betaproteobacteria</taxon>
        <taxon>Burkholderiales</taxon>
        <taxon>Oxalobacteraceae</taxon>
        <taxon>Paraherbaspirillum</taxon>
    </lineage>
</organism>
<comment type="caution">
    <text evidence="1">The sequence shown here is derived from an EMBL/GenBank/DDBJ whole genome shotgun (WGS) entry which is preliminary data.</text>
</comment>
<evidence type="ECO:0000313" key="2">
    <source>
        <dbReference type="Proteomes" id="UP001596045"/>
    </source>
</evidence>
<dbReference type="EMBL" id="JBHSMT010000013">
    <property type="protein sequence ID" value="MFC5473935.1"/>
    <property type="molecule type" value="Genomic_DNA"/>
</dbReference>
<gene>
    <name evidence="1" type="ORF">ACFPM8_08170</name>
</gene>
<proteinExistence type="predicted"/>
<keyword evidence="2" id="KW-1185">Reference proteome</keyword>
<dbReference type="Proteomes" id="UP001596045">
    <property type="component" value="Unassembled WGS sequence"/>
</dbReference>